<feature type="binding site" evidence="14">
    <location>
        <position position="214"/>
    </location>
    <ligand>
        <name>S-adenosyl-L-methionine</name>
        <dbReference type="ChEBI" id="CHEBI:59789"/>
    </ligand>
</feature>
<evidence type="ECO:0000256" key="6">
    <source>
        <dbReference type="ARBA" id="ARBA00022603"/>
    </source>
</evidence>
<keyword evidence="6 14" id="KW-0489">Methyltransferase</keyword>
<feature type="binding site" evidence="14">
    <location>
        <begin position="237"/>
        <end position="239"/>
    </location>
    <ligand>
        <name>S-adenosyl-L-methionine</name>
        <dbReference type="ChEBI" id="CHEBI:59789"/>
    </ligand>
</feature>
<evidence type="ECO:0000256" key="5">
    <source>
        <dbReference type="ARBA" id="ARBA00022552"/>
    </source>
</evidence>
<comment type="similarity">
    <text evidence="2 14">Belongs to the radical SAM superfamily. RlmN family.</text>
</comment>
<keyword evidence="13 14" id="KW-1015">Disulfide bond</keyword>
<feature type="active site" description="Proton acceptor" evidence="14">
    <location>
        <position position="113"/>
    </location>
</feature>
<feature type="binding site" evidence="14">
    <location>
        <position position="135"/>
    </location>
    <ligand>
        <name>[4Fe-4S] cluster</name>
        <dbReference type="ChEBI" id="CHEBI:49883"/>
        <note>4Fe-4S-S-AdoMet</note>
    </ligand>
</feature>
<evidence type="ECO:0000256" key="4">
    <source>
        <dbReference type="ARBA" id="ARBA00022490"/>
    </source>
</evidence>
<dbReference type="PANTHER" id="PTHR30544:SF5">
    <property type="entry name" value="RADICAL SAM CORE DOMAIN-CONTAINING PROTEIN"/>
    <property type="match status" value="1"/>
</dbReference>
<comment type="function">
    <text evidence="14">Specifically methylates position 2 of adenine 2503 in 23S rRNA and position 2 of adenine 37 in tRNAs.</text>
</comment>
<keyword evidence="5 14" id="KW-0698">rRNA processing</keyword>
<dbReference type="GO" id="GO:0070475">
    <property type="term" value="P:rRNA base methylation"/>
    <property type="evidence" value="ECO:0007669"/>
    <property type="project" value="UniProtKB-UniRule"/>
</dbReference>
<dbReference type="GO" id="GO:0030488">
    <property type="term" value="P:tRNA methylation"/>
    <property type="evidence" value="ECO:0007669"/>
    <property type="project" value="UniProtKB-UniRule"/>
</dbReference>
<evidence type="ECO:0000256" key="12">
    <source>
        <dbReference type="ARBA" id="ARBA00023014"/>
    </source>
</evidence>
<protein>
    <recommendedName>
        <fullName evidence="14">Probable dual-specificity RNA methyltransferase RlmN</fullName>
        <ecNumber evidence="14">2.1.1.192</ecNumber>
    </recommendedName>
    <alternativeName>
        <fullName evidence="14">23S rRNA (adenine(2503)-C(2))-methyltransferase</fullName>
    </alternativeName>
    <alternativeName>
        <fullName evidence="14">23S rRNA m2A2503 methyltransferase</fullName>
    </alternativeName>
    <alternativeName>
        <fullName evidence="14">Ribosomal RNA large subunit methyltransferase N</fullName>
    </alternativeName>
    <alternativeName>
        <fullName evidence="14">tRNA (adenine(37)-C(2))-methyltransferase</fullName>
    </alternativeName>
    <alternativeName>
        <fullName evidence="14">tRNA m2A37 methyltransferase</fullName>
    </alternativeName>
</protein>
<dbReference type="GO" id="GO:0002935">
    <property type="term" value="F:tRNA (adenine(37)-C2)-methyltransferase activity"/>
    <property type="evidence" value="ECO:0007669"/>
    <property type="project" value="UniProtKB-UniRule"/>
</dbReference>
<dbReference type="Pfam" id="PF04055">
    <property type="entry name" value="Radical_SAM"/>
    <property type="match status" value="1"/>
</dbReference>
<comment type="caution">
    <text evidence="14">Lacks conserved residue(s) required for the propagation of feature annotation.</text>
</comment>
<evidence type="ECO:0000256" key="11">
    <source>
        <dbReference type="ARBA" id="ARBA00023004"/>
    </source>
</evidence>
<comment type="catalytic activity">
    <reaction evidence="14">
        <text>adenosine(37) in tRNA + 2 reduced [2Fe-2S]-[ferredoxin] + 2 S-adenosyl-L-methionine = 2-methyladenosine(37) in tRNA + 5'-deoxyadenosine + L-methionine + 2 oxidized [2Fe-2S]-[ferredoxin] + S-adenosyl-L-homocysteine</text>
        <dbReference type="Rhea" id="RHEA:43332"/>
        <dbReference type="Rhea" id="RHEA-COMP:10000"/>
        <dbReference type="Rhea" id="RHEA-COMP:10001"/>
        <dbReference type="Rhea" id="RHEA-COMP:10162"/>
        <dbReference type="Rhea" id="RHEA-COMP:10485"/>
        <dbReference type="ChEBI" id="CHEBI:17319"/>
        <dbReference type="ChEBI" id="CHEBI:33737"/>
        <dbReference type="ChEBI" id="CHEBI:33738"/>
        <dbReference type="ChEBI" id="CHEBI:57844"/>
        <dbReference type="ChEBI" id="CHEBI:57856"/>
        <dbReference type="ChEBI" id="CHEBI:59789"/>
        <dbReference type="ChEBI" id="CHEBI:74411"/>
        <dbReference type="ChEBI" id="CHEBI:74497"/>
        <dbReference type="EC" id="2.1.1.192"/>
    </reaction>
</comment>
<dbReference type="InterPro" id="IPR040072">
    <property type="entry name" value="Methyltransferase_A"/>
</dbReference>
<feature type="binding site" evidence="14">
    <location>
        <position position="314"/>
    </location>
    <ligand>
        <name>S-adenosyl-L-methionine</name>
        <dbReference type="ChEBI" id="CHEBI:59789"/>
    </ligand>
</feature>
<dbReference type="InterPro" id="IPR058240">
    <property type="entry name" value="rSAM_sf"/>
</dbReference>
<dbReference type="GO" id="GO:0051539">
    <property type="term" value="F:4 iron, 4 sulfur cluster binding"/>
    <property type="evidence" value="ECO:0007669"/>
    <property type="project" value="UniProtKB-UniRule"/>
</dbReference>
<evidence type="ECO:0000256" key="9">
    <source>
        <dbReference type="ARBA" id="ARBA00022694"/>
    </source>
</evidence>
<dbReference type="Pfam" id="PF21016">
    <property type="entry name" value="RlmN_N"/>
    <property type="match status" value="1"/>
</dbReference>
<keyword evidence="7 14" id="KW-0808">Transferase</keyword>
<accession>A0A5E8H998</accession>
<name>A0A5E8H998_9LEPT</name>
<dbReference type="PANTHER" id="PTHR30544">
    <property type="entry name" value="23S RRNA METHYLTRANSFERASE"/>
    <property type="match status" value="1"/>
</dbReference>
<dbReference type="InterPro" id="IPR027492">
    <property type="entry name" value="RNA_MTrfase_RlmN"/>
</dbReference>
<dbReference type="GO" id="GO:0005737">
    <property type="term" value="C:cytoplasm"/>
    <property type="evidence" value="ECO:0007669"/>
    <property type="project" value="UniProtKB-SubCell"/>
</dbReference>
<dbReference type="HAMAP" id="MF_01849">
    <property type="entry name" value="RNA_methyltr_RlmN"/>
    <property type="match status" value="1"/>
</dbReference>
<evidence type="ECO:0000259" key="15">
    <source>
        <dbReference type="PROSITE" id="PS51918"/>
    </source>
</evidence>
<dbReference type="CDD" id="cd01335">
    <property type="entry name" value="Radical_SAM"/>
    <property type="match status" value="1"/>
</dbReference>
<feature type="binding site" evidence="14">
    <location>
        <position position="139"/>
    </location>
    <ligand>
        <name>[4Fe-4S] cluster</name>
        <dbReference type="ChEBI" id="CHEBI:49883"/>
        <note>4Fe-4S-S-AdoMet</note>
    </ligand>
</feature>
<evidence type="ECO:0000313" key="17">
    <source>
        <dbReference type="Proteomes" id="UP000013996"/>
    </source>
</evidence>
<feature type="binding site" evidence="14">
    <location>
        <begin position="182"/>
        <end position="183"/>
    </location>
    <ligand>
        <name>S-adenosyl-L-methionine</name>
        <dbReference type="ChEBI" id="CHEBI:59789"/>
    </ligand>
</feature>
<organism evidence="16 17">
    <name type="scientific">Leptospira yanagawae serovar Saopaulo str. Sao Paulo = ATCC 700523</name>
    <dbReference type="NCBI Taxonomy" id="1249483"/>
    <lineage>
        <taxon>Bacteria</taxon>
        <taxon>Pseudomonadati</taxon>
        <taxon>Spirochaetota</taxon>
        <taxon>Spirochaetia</taxon>
        <taxon>Leptospirales</taxon>
        <taxon>Leptospiraceae</taxon>
        <taxon>Leptospira</taxon>
    </lineage>
</organism>
<dbReference type="PROSITE" id="PS51918">
    <property type="entry name" value="RADICAL_SAM"/>
    <property type="match status" value="1"/>
</dbReference>
<dbReference type="EC" id="2.1.1.192" evidence="14"/>
<feature type="active site" description="S-methylcysteine intermediate" evidence="14">
    <location>
        <position position="357"/>
    </location>
</feature>
<dbReference type="Proteomes" id="UP000013996">
    <property type="component" value="Unassembled WGS sequence"/>
</dbReference>
<feature type="domain" description="Radical SAM core" evidence="15">
    <location>
        <begin position="121"/>
        <end position="351"/>
    </location>
</feature>
<keyword evidence="12 14" id="KW-0411">Iron-sulfur</keyword>
<dbReference type="PIRSF" id="PIRSF006004">
    <property type="entry name" value="CHP00048"/>
    <property type="match status" value="1"/>
</dbReference>
<evidence type="ECO:0000256" key="3">
    <source>
        <dbReference type="ARBA" id="ARBA00022485"/>
    </source>
</evidence>
<keyword evidence="3 14" id="KW-0004">4Fe-4S</keyword>
<evidence type="ECO:0000256" key="10">
    <source>
        <dbReference type="ARBA" id="ARBA00022723"/>
    </source>
</evidence>
<dbReference type="GO" id="GO:0000049">
    <property type="term" value="F:tRNA binding"/>
    <property type="evidence" value="ECO:0007669"/>
    <property type="project" value="UniProtKB-UniRule"/>
</dbReference>
<dbReference type="AlphaFoldDB" id="A0A5E8H998"/>
<evidence type="ECO:0000256" key="1">
    <source>
        <dbReference type="ARBA" id="ARBA00004496"/>
    </source>
</evidence>
<keyword evidence="8 14" id="KW-0949">S-adenosyl-L-methionine</keyword>
<evidence type="ECO:0000256" key="2">
    <source>
        <dbReference type="ARBA" id="ARBA00007544"/>
    </source>
</evidence>
<feature type="binding site" evidence="14">
    <location>
        <position position="142"/>
    </location>
    <ligand>
        <name>[4Fe-4S] cluster</name>
        <dbReference type="ChEBI" id="CHEBI:49883"/>
        <note>4Fe-4S-S-AdoMet</note>
    </ligand>
</feature>
<keyword evidence="11 14" id="KW-0408">Iron</keyword>
<comment type="miscellaneous">
    <text evidence="14">Reaction proceeds by a ping-pong mechanism involving intermediate methylation of a conserved cysteine residue.</text>
</comment>
<dbReference type="GO" id="GO:0019843">
    <property type="term" value="F:rRNA binding"/>
    <property type="evidence" value="ECO:0007669"/>
    <property type="project" value="UniProtKB-UniRule"/>
</dbReference>
<evidence type="ECO:0000256" key="14">
    <source>
        <dbReference type="HAMAP-Rule" id="MF_01849"/>
    </source>
</evidence>
<dbReference type="GO" id="GO:0046872">
    <property type="term" value="F:metal ion binding"/>
    <property type="evidence" value="ECO:0007669"/>
    <property type="project" value="UniProtKB-KW"/>
</dbReference>
<proteinExistence type="inferred from homology"/>
<evidence type="ECO:0000313" key="16">
    <source>
        <dbReference type="EMBL" id="EOQ87422.1"/>
    </source>
</evidence>
<gene>
    <name evidence="14 16" type="primary">rlmN</name>
    <name evidence="16" type="ORF">LEP1GSC202_2993</name>
</gene>
<evidence type="ECO:0000256" key="7">
    <source>
        <dbReference type="ARBA" id="ARBA00022679"/>
    </source>
</evidence>
<reference evidence="16 17" key="1">
    <citation type="submission" date="2013-04" db="EMBL/GenBank/DDBJ databases">
        <authorList>
            <person name="Harkins D.M."/>
            <person name="Durkin A.S."/>
            <person name="Brinkac L.M."/>
            <person name="Haft D.H."/>
            <person name="Selengut J.D."/>
            <person name="Sanka R."/>
            <person name="DePew J."/>
            <person name="Purushe J."/>
            <person name="Hartskeerl R.A."/>
            <person name="Ahmed A."/>
            <person name="van der Linden H."/>
            <person name="Goris M.G.A."/>
            <person name="Vinetz J.M."/>
            <person name="Sutton G.G."/>
            <person name="Nierman W.C."/>
            <person name="Fouts D.E."/>
        </authorList>
    </citation>
    <scope>NUCLEOTIDE SEQUENCE [LARGE SCALE GENOMIC DNA]</scope>
    <source>
        <strain evidence="16 17">Sao Paulo</strain>
    </source>
</reference>
<dbReference type="GO" id="GO:0070040">
    <property type="term" value="F:rRNA (adenine(2503)-C2-)-methyltransferase activity"/>
    <property type="evidence" value="ECO:0007669"/>
    <property type="project" value="UniProtKB-UniRule"/>
</dbReference>
<comment type="catalytic activity">
    <reaction evidence="14">
        <text>adenosine(2503) in 23S rRNA + 2 reduced [2Fe-2S]-[ferredoxin] + 2 S-adenosyl-L-methionine = 2-methyladenosine(2503) in 23S rRNA + 5'-deoxyadenosine + L-methionine + 2 oxidized [2Fe-2S]-[ferredoxin] + S-adenosyl-L-homocysteine</text>
        <dbReference type="Rhea" id="RHEA:42916"/>
        <dbReference type="Rhea" id="RHEA-COMP:10000"/>
        <dbReference type="Rhea" id="RHEA-COMP:10001"/>
        <dbReference type="Rhea" id="RHEA-COMP:10152"/>
        <dbReference type="Rhea" id="RHEA-COMP:10282"/>
        <dbReference type="ChEBI" id="CHEBI:17319"/>
        <dbReference type="ChEBI" id="CHEBI:33737"/>
        <dbReference type="ChEBI" id="CHEBI:33738"/>
        <dbReference type="ChEBI" id="CHEBI:57844"/>
        <dbReference type="ChEBI" id="CHEBI:57856"/>
        <dbReference type="ChEBI" id="CHEBI:59789"/>
        <dbReference type="ChEBI" id="CHEBI:74411"/>
        <dbReference type="ChEBI" id="CHEBI:74497"/>
        <dbReference type="EC" id="2.1.1.192"/>
    </reaction>
</comment>
<dbReference type="InterPro" id="IPR048641">
    <property type="entry name" value="RlmN_N"/>
</dbReference>
<sequence length="371" mass="41962">MSRKVAKKRLANGERTYTMKEETPVLKGKTKKELEEICVSLGLEKYRAAQIYTGIYKSRYTTIDQFTTLSKEVREKLKTHTLYPEIEIGRDLVSKEDGTRKFTFYVGENKEIEAVWIPSGDGGRKTICISSQIGCTLNCKFCATGLLEYKGNLHTWQILDQVLQVERLVGDRATNIVFMGMGEPMHNYFSVMKAAHILRDKDAFGLGGLRITISTAGVTTGINRFIENKEPFNFAISLNHPNPNARSSVMDVNDKHPLEKLIESAKRFTKELDRAITFEYVMIPDVNMGRDNAERLAKIARSVNKCKINVIPLNTDFTGWRRPTDEEVKEFVMHLKAKTTAPILNRRSPGRDINGACGMLALKGIRSETTK</sequence>
<dbReference type="InterPro" id="IPR004383">
    <property type="entry name" value="rRNA_lsu_MTrfase_RlmN/Cfr"/>
</dbReference>
<dbReference type="InterPro" id="IPR013785">
    <property type="entry name" value="Aldolase_TIM"/>
</dbReference>
<dbReference type="STRING" id="1249483.LEP1GSC202_2993"/>
<dbReference type="Gene3D" id="3.20.20.70">
    <property type="entry name" value="Aldolase class I"/>
    <property type="match status" value="1"/>
</dbReference>
<comment type="subcellular location">
    <subcellularLocation>
        <location evidence="1 14">Cytoplasm</location>
    </subcellularLocation>
</comment>
<dbReference type="InterPro" id="IPR007197">
    <property type="entry name" value="rSAM"/>
</dbReference>
<comment type="caution">
    <text evidence="16">The sequence shown here is derived from an EMBL/GenBank/DDBJ whole genome shotgun (WGS) entry which is preliminary data.</text>
</comment>
<dbReference type="EMBL" id="AOGX02000035">
    <property type="protein sequence ID" value="EOQ87422.1"/>
    <property type="molecule type" value="Genomic_DNA"/>
</dbReference>
<dbReference type="SFLD" id="SFLDS00029">
    <property type="entry name" value="Radical_SAM"/>
    <property type="match status" value="1"/>
</dbReference>
<comment type="cofactor">
    <cofactor evidence="14">
        <name>[4Fe-4S] cluster</name>
        <dbReference type="ChEBI" id="CHEBI:49883"/>
    </cofactor>
    <text evidence="14">Binds 1 [4Fe-4S] cluster. The cluster is coordinated with 3 cysteines and an exchangeable S-adenosyl-L-methionine.</text>
</comment>
<dbReference type="SFLD" id="SFLDF00275">
    <property type="entry name" value="adenosine_C2_methyltransferase"/>
    <property type="match status" value="1"/>
</dbReference>
<dbReference type="SFLD" id="SFLDG01062">
    <property type="entry name" value="methyltransferase_(Class_A)"/>
    <property type="match status" value="1"/>
</dbReference>
<dbReference type="SUPFAM" id="SSF102114">
    <property type="entry name" value="Radical SAM enzymes"/>
    <property type="match status" value="1"/>
</dbReference>
<dbReference type="Gene3D" id="1.10.150.530">
    <property type="match status" value="1"/>
</dbReference>
<keyword evidence="4 14" id="KW-0963">Cytoplasm</keyword>
<keyword evidence="10 14" id="KW-0479">Metal-binding</keyword>
<keyword evidence="9 14" id="KW-0819">tRNA processing</keyword>
<evidence type="ECO:0000256" key="8">
    <source>
        <dbReference type="ARBA" id="ARBA00022691"/>
    </source>
</evidence>
<evidence type="ECO:0000256" key="13">
    <source>
        <dbReference type="ARBA" id="ARBA00023157"/>
    </source>
</evidence>